<gene>
    <name evidence="1" type="ORF">MSG28_010218</name>
</gene>
<comment type="caution">
    <text evidence="1">The sequence shown here is derived from an EMBL/GenBank/DDBJ whole genome shotgun (WGS) entry which is preliminary data.</text>
</comment>
<keyword evidence="2" id="KW-1185">Reference proteome</keyword>
<protein>
    <submittedName>
        <fullName evidence="1">Uncharacterized protein</fullName>
    </submittedName>
</protein>
<sequence>MGKKRSTEEKRTHLLEKIRKLDEKLRIRTASDARLQSPSQESHDDNVENINPEALDELVEEGIDLTGLATEEEIDDSILEILGEGPSIDKKGQPLHNKIVVRWQEILKKGMKKEEKR</sequence>
<dbReference type="Proteomes" id="UP001064048">
    <property type="component" value="Chromosome 17"/>
</dbReference>
<reference evidence="1 2" key="1">
    <citation type="journal article" date="2022" name="Genome Biol. Evol.">
        <title>The Spruce Budworm Genome: Reconstructing the Evolutionary History of Antifreeze Proteins.</title>
        <authorList>
            <person name="Beliveau C."/>
            <person name="Gagne P."/>
            <person name="Picq S."/>
            <person name="Vernygora O."/>
            <person name="Keeling C.I."/>
            <person name="Pinkney K."/>
            <person name="Doucet D."/>
            <person name="Wen F."/>
            <person name="Johnston J.S."/>
            <person name="Maaroufi H."/>
            <person name="Boyle B."/>
            <person name="Laroche J."/>
            <person name="Dewar K."/>
            <person name="Juretic N."/>
            <person name="Blackburn G."/>
            <person name="Nisole A."/>
            <person name="Brunet B."/>
            <person name="Brandao M."/>
            <person name="Lumley L."/>
            <person name="Duan J."/>
            <person name="Quan G."/>
            <person name="Lucarotti C.J."/>
            <person name="Roe A.D."/>
            <person name="Sperling F.A.H."/>
            <person name="Levesque R.C."/>
            <person name="Cusson M."/>
        </authorList>
    </citation>
    <scope>NUCLEOTIDE SEQUENCE [LARGE SCALE GENOMIC DNA]</scope>
    <source>
        <strain evidence="1">Glfc:IPQL:Cfum</strain>
    </source>
</reference>
<name>A0ACC0KKB9_CHOFU</name>
<organism evidence="1 2">
    <name type="scientific">Choristoneura fumiferana</name>
    <name type="common">Spruce budworm moth</name>
    <name type="synonym">Archips fumiferana</name>
    <dbReference type="NCBI Taxonomy" id="7141"/>
    <lineage>
        <taxon>Eukaryota</taxon>
        <taxon>Metazoa</taxon>
        <taxon>Ecdysozoa</taxon>
        <taxon>Arthropoda</taxon>
        <taxon>Hexapoda</taxon>
        <taxon>Insecta</taxon>
        <taxon>Pterygota</taxon>
        <taxon>Neoptera</taxon>
        <taxon>Endopterygota</taxon>
        <taxon>Lepidoptera</taxon>
        <taxon>Glossata</taxon>
        <taxon>Ditrysia</taxon>
        <taxon>Tortricoidea</taxon>
        <taxon>Tortricidae</taxon>
        <taxon>Tortricinae</taxon>
        <taxon>Choristoneura</taxon>
    </lineage>
</organism>
<accession>A0ACC0KKB9</accession>
<dbReference type="EMBL" id="CM046117">
    <property type="protein sequence ID" value="KAI8436748.1"/>
    <property type="molecule type" value="Genomic_DNA"/>
</dbReference>
<proteinExistence type="predicted"/>
<evidence type="ECO:0000313" key="2">
    <source>
        <dbReference type="Proteomes" id="UP001064048"/>
    </source>
</evidence>
<evidence type="ECO:0000313" key="1">
    <source>
        <dbReference type="EMBL" id="KAI8436748.1"/>
    </source>
</evidence>